<dbReference type="Proteomes" id="UP000053257">
    <property type="component" value="Unassembled WGS sequence"/>
</dbReference>
<organism evidence="2 3">
    <name type="scientific">Phlebiopsis gigantea (strain 11061_1 CR5-6)</name>
    <name type="common">White-rot fungus</name>
    <name type="synonym">Peniophora gigantea</name>
    <dbReference type="NCBI Taxonomy" id="745531"/>
    <lineage>
        <taxon>Eukaryota</taxon>
        <taxon>Fungi</taxon>
        <taxon>Dikarya</taxon>
        <taxon>Basidiomycota</taxon>
        <taxon>Agaricomycotina</taxon>
        <taxon>Agaricomycetes</taxon>
        <taxon>Polyporales</taxon>
        <taxon>Phanerochaetaceae</taxon>
        <taxon>Phlebiopsis</taxon>
    </lineage>
</organism>
<evidence type="ECO:0000313" key="2">
    <source>
        <dbReference type="EMBL" id="KIP07264.1"/>
    </source>
</evidence>
<dbReference type="EMBL" id="KN840500">
    <property type="protein sequence ID" value="KIP07264.1"/>
    <property type="molecule type" value="Genomic_DNA"/>
</dbReference>
<protein>
    <submittedName>
        <fullName evidence="2">Uncharacterized protein</fullName>
    </submittedName>
</protein>
<sequence>MGCSPTGHPSVTTWASLRLYRCRARARVASAEWLRGHTASRLDAGARDASSDRTTRCGGGPPTPRRSVRRARWTGVATQWPGKNIRIWLCVTSRHILYKIHQIHCESHSLTSASRYQPTQTEPHLVSVSQRPRCDVRWREAQRAGGPLTGATRGSMGAEELRPRICAMGVIRARVLEAAGMHGEERGPQGRPVVQRRPV</sequence>
<accession>A0A0C3NQ24</accession>
<feature type="region of interest" description="Disordered" evidence="1">
    <location>
        <begin position="44"/>
        <end position="68"/>
    </location>
</feature>
<reference evidence="2 3" key="1">
    <citation type="journal article" date="2014" name="PLoS Genet.">
        <title>Analysis of the Phlebiopsis gigantea genome, transcriptome and secretome provides insight into its pioneer colonization strategies of wood.</title>
        <authorList>
            <person name="Hori C."/>
            <person name="Ishida T."/>
            <person name="Igarashi K."/>
            <person name="Samejima M."/>
            <person name="Suzuki H."/>
            <person name="Master E."/>
            <person name="Ferreira P."/>
            <person name="Ruiz-Duenas F.J."/>
            <person name="Held B."/>
            <person name="Canessa P."/>
            <person name="Larrondo L.F."/>
            <person name="Schmoll M."/>
            <person name="Druzhinina I.S."/>
            <person name="Kubicek C.P."/>
            <person name="Gaskell J.A."/>
            <person name="Kersten P."/>
            <person name="St John F."/>
            <person name="Glasner J."/>
            <person name="Sabat G."/>
            <person name="Splinter BonDurant S."/>
            <person name="Syed K."/>
            <person name="Yadav J."/>
            <person name="Mgbeahuruike A.C."/>
            <person name="Kovalchuk A."/>
            <person name="Asiegbu F.O."/>
            <person name="Lackner G."/>
            <person name="Hoffmeister D."/>
            <person name="Rencoret J."/>
            <person name="Gutierrez A."/>
            <person name="Sun H."/>
            <person name="Lindquist E."/>
            <person name="Barry K."/>
            <person name="Riley R."/>
            <person name="Grigoriev I.V."/>
            <person name="Henrissat B."/>
            <person name="Kues U."/>
            <person name="Berka R.M."/>
            <person name="Martinez A.T."/>
            <person name="Covert S.F."/>
            <person name="Blanchette R.A."/>
            <person name="Cullen D."/>
        </authorList>
    </citation>
    <scope>NUCLEOTIDE SEQUENCE [LARGE SCALE GENOMIC DNA]</scope>
    <source>
        <strain evidence="2 3">11061_1 CR5-6</strain>
    </source>
</reference>
<proteinExistence type="predicted"/>
<dbReference type="AlphaFoldDB" id="A0A0C3NQ24"/>
<evidence type="ECO:0000313" key="3">
    <source>
        <dbReference type="Proteomes" id="UP000053257"/>
    </source>
</evidence>
<gene>
    <name evidence="2" type="ORF">PHLGIDRAFT_424814</name>
</gene>
<feature type="compositionally biased region" description="Basic and acidic residues" evidence="1">
    <location>
        <begin position="44"/>
        <end position="55"/>
    </location>
</feature>
<keyword evidence="3" id="KW-1185">Reference proteome</keyword>
<name>A0A0C3NQ24_PHLG1</name>
<dbReference type="HOGENOM" id="CLU_1372649_0_0_1"/>
<evidence type="ECO:0000256" key="1">
    <source>
        <dbReference type="SAM" id="MobiDB-lite"/>
    </source>
</evidence>